<sequence length="185" mass="20109">MARSLPTENTKTTTVLWLTGLSGAGKTTLADQVARDLRAAGQACFVLDGDNVRKGLSQDLGFSDADRTENIRRVAEVAKLMRDAGLTVIVALISPFRAERDAARTSIGNDHFIEIYLDTPLAVAEQRDVKGLYKKARSGELKNFTGIDSPYEPPLAPALTIHTETETPQQSAARVMQVLNVKGNR</sequence>
<dbReference type="GO" id="GO:0004781">
    <property type="term" value="F:sulfate adenylyltransferase (ATP) activity"/>
    <property type="evidence" value="ECO:0007669"/>
    <property type="project" value="TreeGrafter"/>
</dbReference>
<dbReference type="Gene3D" id="3.40.50.300">
    <property type="entry name" value="P-loop containing nucleotide triphosphate hydrolases"/>
    <property type="match status" value="1"/>
</dbReference>
<dbReference type="PANTHER" id="PTHR42700:SF3">
    <property type="entry name" value="BIFUNCTIONAL SAT_APS KINASE-RELATED"/>
    <property type="match status" value="1"/>
</dbReference>
<keyword evidence="4" id="KW-0067">ATP-binding</keyword>
<dbReference type="GO" id="GO:0005524">
    <property type="term" value="F:ATP binding"/>
    <property type="evidence" value="ECO:0007669"/>
    <property type="project" value="InterPro"/>
</dbReference>
<keyword evidence="3" id="KW-0547">Nucleotide-binding</keyword>
<dbReference type="GO" id="GO:0010134">
    <property type="term" value="P:sulfate assimilation via adenylyl sulfate reduction"/>
    <property type="evidence" value="ECO:0007669"/>
    <property type="project" value="TreeGrafter"/>
</dbReference>
<accession>A0A0F9WHA8</accession>
<dbReference type="PANTHER" id="PTHR42700">
    <property type="entry name" value="SULFATE ADENYLYLTRANSFERASE"/>
    <property type="match status" value="1"/>
</dbReference>
<evidence type="ECO:0000313" key="6">
    <source>
        <dbReference type="EMBL" id="KKO11883.1"/>
    </source>
</evidence>
<dbReference type="SUPFAM" id="SSF52540">
    <property type="entry name" value="P-loop containing nucleoside triphosphate hydrolases"/>
    <property type="match status" value="1"/>
</dbReference>
<dbReference type="EC" id="2.7.1.25" evidence="1"/>
<dbReference type="InterPro" id="IPR027417">
    <property type="entry name" value="P-loop_NTPase"/>
</dbReference>
<name>A0A0F9WHA8_9ZZZZ</name>
<dbReference type="EMBL" id="LAZR01000002">
    <property type="protein sequence ID" value="KKO11883.1"/>
    <property type="molecule type" value="Genomic_DNA"/>
</dbReference>
<reference evidence="6" key="1">
    <citation type="journal article" date="2015" name="Nature">
        <title>Complex archaea that bridge the gap between prokaryotes and eukaryotes.</title>
        <authorList>
            <person name="Spang A."/>
            <person name="Saw J.H."/>
            <person name="Jorgensen S.L."/>
            <person name="Zaremba-Niedzwiedzka K."/>
            <person name="Martijn J."/>
            <person name="Lind A.E."/>
            <person name="van Eijk R."/>
            <person name="Schleper C."/>
            <person name="Guy L."/>
            <person name="Ettema T.J."/>
        </authorList>
    </citation>
    <scope>NUCLEOTIDE SEQUENCE</scope>
</reference>
<evidence type="ECO:0000256" key="2">
    <source>
        <dbReference type="ARBA" id="ARBA00022679"/>
    </source>
</evidence>
<dbReference type="InterPro" id="IPR059117">
    <property type="entry name" value="APS_kinase_dom"/>
</dbReference>
<dbReference type="CDD" id="cd02027">
    <property type="entry name" value="APSK"/>
    <property type="match status" value="1"/>
</dbReference>
<evidence type="ECO:0000259" key="5">
    <source>
        <dbReference type="Pfam" id="PF01583"/>
    </source>
</evidence>
<gene>
    <name evidence="6" type="ORF">LCGC14_0013870</name>
</gene>
<dbReference type="GO" id="GO:0004020">
    <property type="term" value="F:adenylylsulfate kinase activity"/>
    <property type="evidence" value="ECO:0007669"/>
    <property type="project" value="InterPro"/>
</dbReference>
<dbReference type="NCBIfam" id="NF003013">
    <property type="entry name" value="PRK03846.1"/>
    <property type="match status" value="1"/>
</dbReference>
<dbReference type="GO" id="GO:0005737">
    <property type="term" value="C:cytoplasm"/>
    <property type="evidence" value="ECO:0007669"/>
    <property type="project" value="TreeGrafter"/>
</dbReference>
<keyword evidence="2" id="KW-0808">Transferase</keyword>
<comment type="caution">
    <text evidence="6">The sequence shown here is derived from an EMBL/GenBank/DDBJ whole genome shotgun (WGS) entry which is preliminary data.</text>
</comment>
<dbReference type="NCBIfam" id="TIGR00455">
    <property type="entry name" value="apsK"/>
    <property type="match status" value="1"/>
</dbReference>
<dbReference type="InterPro" id="IPR050512">
    <property type="entry name" value="Sulf_AdTrans/APS_kinase"/>
</dbReference>
<organism evidence="6">
    <name type="scientific">marine sediment metagenome</name>
    <dbReference type="NCBI Taxonomy" id="412755"/>
    <lineage>
        <taxon>unclassified sequences</taxon>
        <taxon>metagenomes</taxon>
        <taxon>ecological metagenomes</taxon>
    </lineage>
</organism>
<evidence type="ECO:0000256" key="1">
    <source>
        <dbReference type="ARBA" id="ARBA00012121"/>
    </source>
</evidence>
<dbReference type="AlphaFoldDB" id="A0A0F9WHA8"/>
<protein>
    <recommendedName>
        <fullName evidence="1">adenylyl-sulfate kinase</fullName>
        <ecNumber evidence="1">2.7.1.25</ecNumber>
    </recommendedName>
</protein>
<dbReference type="GO" id="GO:0019379">
    <property type="term" value="P:sulfate assimilation, phosphoadenylyl sulfate reduction by phosphoadenylyl-sulfate reductase (thioredoxin)"/>
    <property type="evidence" value="ECO:0007669"/>
    <property type="project" value="TreeGrafter"/>
</dbReference>
<evidence type="ECO:0000256" key="4">
    <source>
        <dbReference type="ARBA" id="ARBA00022840"/>
    </source>
</evidence>
<feature type="domain" description="APS kinase" evidence="5">
    <location>
        <begin position="14"/>
        <end position="161"/>
    </location>
</feature>
<dbReference type="Pfam" id="PF01583">
    <property type="entry name" value="APS_kinase"/>
    <property type="match status" value="1"/>
</dbReference>
<dbReference type="HAMAP" id="MF_00065">
    <property type="entry name" value="Adenylyl_sulf_kinase"/>
    <property type="match status" value="1"/>
</dbReference>
<dbReference type="InterPro" id="IPR002891">
    <property type="entry name" value="APS"/>
</dbReference>
<proteinExistence type="inferred from homology"/>
<evidence type="ECO:0000256" key="3">
    <source>
        <dbReference type="ARBA" id="ARBA00022741"/>
    </source>
</evidence>